<evidence type="ECO:0000313" key="1">
    <source>
        <dbReference type="EMBL" id="QHN34743.1"/>
    </source>
</evidence>
<dbReference type="Proteomes" id="UP001059836">
    <property type="component" value="Chromosome"/>
</dbReference>
<dbReference type="InterPro" id="IPR029060">
    <property type="entry name" value="PIN-like_dom_sf"/>
</dbReference>
<dbReference type="RefSeq" id="WP_213248193.1">
    <property type="nucleotide sequence ID" value="NZ_CP045806.1"/>
</dbReference>
<sequence>MDALGEFDIDYHDHLWVARRVWELRDNLTAYDATYVALAELLDTEPVTADSRLVRVPGHHVSITAIG</sequence>
<dbReference type="Gene3D" id="3.40.50.1010">
    <property type="entry name" value="5'-nuclease"/>
    <property type="match status" value="1"/>
</dbReference>
<reference evidence="1" key="1">
    <citation type="journal article" date="2021" name="Nat. Microbiol.">
        <title>Cocultivation of an ultrasmall environmental parasitic bacterium with lytic ability against bacteria associated with wastewater foams.</title>
        <authorList>
            <person name="Batinovic S."/>
            <person name="Rose J.J.A."/>
            <person name="Ratcliffe J."/>
            <person name="Seviour R.J."/>
            <person name="Petrovski S."/>
        </authorList>
    </citation>
    <scope>NUCLEOTIDE SEQUENCE</scope>
    <source>
        <strain evidence="1">CON9</strain>
    </source>
</reference>
<dbReference type="InterPro" id="IPR044153">
    <property type="entry name" value="PIN_Pae0151-like"/>
</dbReference>
<dbReference type="EMBL" id="CP045809">
    <property type="protein sequence ID" value="QHN34743.1"/>
    <property type="molecule type" value="Genomic_DNA"/>
</dbReference>
<dbReference type="CDD" id="cd09873">
    <property type="entry name" value="PIN_Pae0151-like"/>
    <property type="match status" value="1"/>
</dbReference>
<keyword evidence="2" id="KW-1185">Reference proteome</keyword>
<proteinExistence type="predicted"/>
<organism evidence="1 2">
    <name type="scientific">Gordonia pseudamarae</name>
    <dbReference type="NCBI Taxonomy" id="2831662"/>
    <lineage>
        <taxon>Bacteria</taxon>
        <taxon>Bacillati</taxon>
        <taxon>Actinomycetota</taxon>
        <taxon>Actinomycetes</taxon>
        <taxon>Mycobacteriales</taxon>
        <taxon>Gordoniaceae</taxon>
        <taxon>Gordonia</taxon>
    </lineage>
</organism>
<protein>
    <submittedName>
        <fullName evidence="1">Twitching motility protein PilT</fullName>
    </submittedName>
</protein>
<accession>A0ABX6IFW3</accession>
<name>A0ABX6IFW3_9ACTN</name>
<gene>
    <name evidence="1" type="ORF">GII31_07340</name>
</gene>
<evidence type="ECO:0000313" key="2">
    <source>
        <dbReference type="Proteomes" id="UP001059836"/>
    </source>
</evidence>
<dbReference type="SUPFAM" id="SSF88723">
    <property type="entry name" value="PIN domain-like"/>
    <property type="match status" value="1"/>
</dbReference>